<dbReference type="PANTHER" id="PTHR43479:SF7">
    <property type="entry name" value="TETR-FAMILY TRANSCRIPTIONAL REGULATOR"/>
    <property type="match status" value="1"/>
</dbReference>
<accession>A0ABS2FJU7</accession>
<keyword evidence="5" id="KW-1185">Reference proteome</keyword>
<dbReference type="EMBL" id="JACJLL010000183">
    <property type="protein sequence ID" value="MBM6820855.1"/>
    <property type="molecule type" value="Genomic_DNA"/>
</dbReference>
<dbReference type="PANTHER" id="PTHR43479">
    <property type="entry name" value="ACREF/ENVCD OPERON REPRESSOR-RELATED"/>
    <property type="match status" value="1"/>
</dbReference>
<dbReference type="InterPro" id="IPR050624">
    <property type="entry name" value="HTH-type_Tx_Regulator"/>
</dbReference>
<organism evidence="4 5">
    <name type="scientific">Clostridium saudiense</name>
    <dbReference type="NCBI Taxonomy" id="1414720"/>
    <lineage>
        <taxon>Bacteria</taxon>
        <taxon>Bacillati</taxon>
        <taxon>Bacillota</taxon>
        <taxon>Clostridia</taxon>
        <taxon>Eubacteriales</taxon>
        <taxon>Clostridiaceae</taxon>
        <taxon>Clostridium</taxon>
    </lineage>
</organism>
<dbReference type="Gene3D" id="1.10.357.10">
    <property type="entry name" value="Tetracycline Repressor, domain 2"/>
    <property type="match status" value="1"/>
</dbReference>
<gene>
    <name evidence="4" type="ORF">H6A19_16180</name>
</gene>
<dbReference type="PROSITE" id="PS50977">
    <property type="entry name" value="HTH_TETR_2"/>
    <property type="match status" value="1"/>
</dbReference>
<evidence type="ECO:0000256" key="1">
    <source>
        <dbReference type="ARBA" id="ARBA00023125"/>
    </source>
</evidence>
<evidence type="ECO:0000259" key="3">
    <source>
        <dbReference type="PROSITE" id="PS50977"/>
    </source>
</evidence>
<dbReference type="InterPro" id="IPR009057">
    <property type="entry name" value="Homeodomain-like_sf"/>
</dbReference>
<evidence type="ECO:0000313" key="4">
    <source>
        <dbReference type="EMBL" id="MBM6820855.1"/>
    </source>
</evidence>
<feature type="domain" description="HTH tetR-type" evidence="3">
    <location>
        <begin position="6"/>
        <end position="66"/>
    </location>
</feature>
<dbReference type="InterPro" id="IPR039532">
    <property type="entry name" value="TetR_C_Firmicutes"/>
</dbReference>
<proteinExistence type="predicted"/>
<name>A0ABS2FJU7_9CLOT</name>
<comment type="caution">
    <text evidence="4">The sequence shown here is derived from an EMBL/GenBank/DDBJ whole genome shotgun (WGS) entry which is preliminary data.</text>
</comment>
<dbReference type="Pfam" id="PF14278">
    <property type="entry name" value="TetR_C_8"/>
    <property type="match status" value="1"/>
</dbReference>
<evidence type="ECO:0000256" key="2">
    <source>
        <dbReference type="PROSITE-ProRule" id="PRU00335"/>
    </source>
</evidence>
<evidence type="ECO:0000313" key="5">
    <source>
        <dbReference type="Proteomes" id="UP000767334"/>
    </source>
</evidence>
<dbReference type="RefSeq" id="WP_148322359.1">
    <property type="nucleotide sequence ID" value="NZ_JACJLL010000183.1"/>
</dbReference>
<reference evidence="4 5" key="1">
    <citation type="journal article" date="2021" name="Sci. Rep.">
        <title>The distribution of antibiotic resistance genes in chicken gut microbiota commensals.</title>
        <authorList>
            <person name="Juricova H."/>
            <person name="Matiasovicova J."/>
            <person name="Kubasova T."/>
            <person name="Cejkova D."/>
            <person name="Rychlik I."/>
        </authorList>
    </citation>
    <scope>NUCLEOTIDE SEQUENCE [LARGE SCALE GENOMIC DNA]</scope>
    <source>
        <strain evidence="4 5">An435</strain>
    </source>
</reference>
<dbReference type="SUPFAM" id="SSF46689">
    <property type="entry name" value="Homeodomain-like"/>
    <property type="match status" value="1"/>
</dbReference>
<protein>
    <submittedName>
        <fullName evidence="4">TetR/AcrR family transcriptional regulator C-terminal domain-containing protein</fullName>
    </submittedName>
</protein>
<feature type="DNA-binding region" description="H-T-H motif" evidence="2">
    <location>
        <begin position="29"/>
        <end position="48"/>
    </location>
</feature>
<dbReference type="Proteomes" id="UP000767334">
    <property type="component" value="Unassembled WGS sequence"/>
</dbReference>
<sequence>MDRRVQRTKNKLNESLMILMKEKNINQITVKELAELSDINRKTFYLHYCDIFDIVDNIKNMLLDDFKNVILSHNSPSPNSNEPYLLLKEILEFVDKNSEILSIFLGPHVNADSIFIEKMKDMMKELSINVWNRIYPNATPKNYDYCYSFAFYGFIGLIQDWINNNKEESIENMAKLTSEMIVKSSTILHY</sequence>
<dbReference type="InterPro" id="IPR001647">
    <property type="entry name" value="HTH_TetR"/>
</dbReference>
<keyword evidence="1 2" id="KW-0238">DNA-binding</keyword>